<dbReference type="Pfam" id="PF07539">
    <property type="entry name" value="UTP20_N"/>
    <property type="match status" value="1"/>
</dbReference>
<evidence type="ECO:0000259" key="1">
    <source>
        <dbReference type="Pfam" id="PF07539"/>
    </source>
</evidence>
<dbReference type="AlphaFoldDB" id="A0A915I2K4"/>
<accession>A0A915I2K4</accession>
<dbReference type="Proteomes" id="UP000887565">
    <property type="component" value="Unplaced"/>
</dbReference>
<reference evidence="3" key="1">
    <citation type="submission" date="2022-11" db="UniProtKB">
        <authorList>
            <consortium name="WormBaseParasite"/>
        </authorList>
    </citation>
    <scope>IDENTIFICATION</scope>
</reference>
<evidence type="ECO:0000313" key="2">
    <source>
        <dbReference type="Proteomes" id="UP000887565"/>
    </source>
</evidence>
<dbReference type="InterPro" id="IPR011430">
    <property type="entry name" value="UTP20_N"/>
</dbReference>
<dbReference type="WBParaSite" id="nRc.2.0.1.t08363-RA">
    <property type="protein sequence ID" value="nRc.2.0.1.t08363-RA"/>
    <property type="gene ID" value="nRc.2.0.1.g08363"/>
</dbReference>
<protein>
    <submittedName>
        <fullName evidence="3">U3 small nucleolar RNA-associated protein 20 N-terminal domain-containing protein</fullName>
    </submittedName>
</protein>
<dbReference type="GO" id="GO:0030686">
    <property type="term" value="C:90S preribosome"/>
    <property type="evidence" value="ECO:0007669"/>
    <property type="project" value="TreeGrafter"/>
</dbReference>
<feature type="domain" description="U3 small nucleolar RNA-associated protein 20 N-terminal" evidence="1">
    <location>
        <begin position="281"/>
        <end position="916"/>
    </location>
</feature>
<dbReference type="InterPro" id="IPR052575">
    <property type="entry name" value="SSU_processome_comp_20"/>
</dbReference>
<dbReference type="PANTHER" id="PTHR17695:SF11">
    <property type="entry name" value="SMALL SUBUNIT PROCESSOME COMPONENT 20 HOMOLOG"/>
    <property type="match status" value="1"/>
</dbReference>
<proteinExistence type="predicted"/>
<organism evidence="2 3">
    <name type="scientific">Romanomermis culicivorax</name>
    <name type="common">Nematode worm</name>
    <dbReference type="NCBI Taxonomy" id="13658"/>
    <lineage>
        <taxon>Eukaryota</taxon>
        <taxon>Metazoa</taxon>
        <taxon>Ecdysozoa</taxon>
        <taxon>Nematoda</taxon>
        <taxon>Enoplea</taxon>
        <taxon>Dorylaimia</taxon>
        <taxon>Mermithida</taxon>
        <taxon>Mermithoidea</taxon>
        <taxon>Mermithidae</taxon>
        <taxon>Romanomermis</taxon>
    </lineage>
</organism>
<name>A0A915I2K4_ROMCU</name>
<sequence>MVKDSNADFSAPCSTITYFHIDEPDFYRESSFKLLTLNVLHWMLNVLPNLSIEYLPKQEASSLLQDNLLSPFQKIRVKSLQILSIYEEERFETNFPDLALKCERISLDLQNYREKIRLYTKLSASEYETLLPSDGDKKSFKALTIKFLLGQLNVNFTLLTPALNQVIETHARLQTSIDFWEIFGHALNLAHKNVTTSIEKYETFELSASTERQSKFSKSLILKLSNCDKIGHENEQKELLGKIASNYANFRLLLWKSMENFADLAQSKSRFLSELILNLAETLISCLTVYSKFNDIKSIAKEKQLKTLYFQIPLLMHGRPDVQKAALDCILAYKSNSLEQYRSHLSGLLNDKQFKDELVLFNIDSEVNVLQAEHRTDVIPILLRLLYGRLLGKGSNENRKRQIYRFLASCQANELSCFLDYLFAPLGDILSDDNILLNCDHVMKTYDFSKSISFRKIKGVLTHLSSVIKQLGFTLDSTYRSKLLRICLILGSIFGKIQAERQNIHAHFVKMSKKLRNELIARITEFCEHFENYPFESSEIEGLFVYCLNHVTEKSECFALLSNETLKLCTIWSGIPRFFPMLAVYLPHKTDKTLLQLLIESLNDENLPVKSRDLISQIIFNLITTADFSPVNQQRDNDDEPKPGPILEFSSQFSRKIIDEENTMQLNFGTQILLPYSNVLLKFISRKCAAVASDKRNGKSSPTLCRNEKWMKILQVLTESAPKAENAVQLLTILFDVLKAKTVKNPAIEADLVKSVDCLLRSVDDKTAFLSNVIECFRFINNRQSRDNLIVLFDRFTQDCATLKEISGMINDLNSWNPKRLDEPDYDRRLVAFSKFNKLLKNDSSFNFSDVHSWLMSNNCLYTIVQVDDMSLRDNAGHSLRLLIEYLHQRYDESENRAFLTLKILPCIKDNLKSRNEV</sequence>
<dbReference type="OMA" id="IDEENTM"/>
<keyword evidence="2" id="KW-1185">Reference proteome</keyword>
<dbReference type="GO" id="GO:0032040">
    <property type="term" value="C:small-subunit processome"/>
    <property type="evidence" value="ECO:0007669"/>
    <property type="project" value="TreeGrafter"/>
</dbReference>
<dbReference type="PANTHER" id="PTHR17695">
    <property type="entry name" value="SMALL SUBUNIT PROCESSOME COMPONENT 20 HOMOLOG"/>
    <property type="match status" value="1"/>
</dbReference>
<evidence type="ECO:0000313" key="3">
    <source>
        <dbReference type="WBParaSite" id="nRc.2.0.1.t08363-RA"/>
    </source>
</evidence>